<evidence type="ECO:0000313" key="4">
    <source>
        <dbReference type="Proteomes" id="UP000824596"/>
    </source>
</evidence>
<feature type="compositionally biased region" description="Low complexity" evidence="1">
    <location>
        <begin position="703"/>
        <end position="714"/>
    </location>
</feature>
<feature type="region of interest" description="Disordered" evidence="1">
    <location>
        <begin position="695"/>
        <end position="723"/>
    </location>
</feature>
<protein>
    <submittedName>
        <fullName evidence="3">Transcription factor hoxa13</fullName>
    </submittedName>
</protein>
<feature type="transmembrane region" description="Helical" evidence="2">
    <location>
        <begin position="39"/>
        <end position="61"/>
    </location>
</feature>
<evidence type="ECO:0000313" key="3">
    <source>
        <dbReference type="EMBL" id="KAH0966132.1"/>
    </source>
</evidence>
<dbReference type="Proteomes" id="UP000824596">
    <property type="component" value="Unassembled WGS sequence"/>
</dbReference>
<feature type="region of interest" description="Disordered" evidence="1">
    <location>
        <begin position="272"/>
        <end position="349"/>
    </location>
</feature>
<dbReference type="RefSeq" id="XP_044723645.1">
    <property type="nucleotide sequence ID" value="XM_044862619.1"/>
</dbReference>
<gene>
    <name evidence="3" type="ORF">HRG_04148</name>
</gene>
<dbReference type="PANTHER" id="PTHR23242">
    <property type="entry name" value="TRANSCRIPTION FACTOR HOXA13"/>
    <property type="match status" value="1"/>
</dbReference>
<feature type="compositionally biased region" description="Polar residues" evidence="1">
    <location>
        <begin position="284"/>
        <end position="307"/>
    </location>
</feature>
<comment type="caution">
    <text evidence="3">The sequence shown here is derived from an EMBL/GenBank/DDBJ whole genome shotgun (WGS) entry which is preliminary data.</text>
</comment>
<organism evidence="3 4">
    <name type="scientific">Hirsutella rhossiliensis</name>
    <dbReference type="NCBI Taxonomy" id="111463"/>
    <lineage>
        <taxon>Eukaryota</taxon>
        <taxon>Fungi</taxon>
        <taxon>Dikarya</taxon>
        <taxon>Ascomycota</taxon>
        <taxon>Pezizomycotina</taxon>
        <taxon>Sordariomycetes</taxon>
        <taxon>Hypocreomycetidae</taxon>
        <taxon>Hypocreales</taxon>
        <taxon>Ophiocordycipitaceae</taxon>
        <taxon>Hirsutella</taxon>
    </lineage>
</organism>
<keyword evidence="2" id="KW-1133">Transmembrane helix</keyword>
<dbReference type="OrthoDB" id="3260408at2759"/>
<accession>A0A9P8N7N6</accession>
<keyword evidence="2" id="KW-0812">Transmembrane</keyword>
<feature type="region of interest" description="Disordered" evidence="1">
    <location>
        <begin position="640"/>
        <end position="681"/>
    </location>
</feature>
<keyword evidence="4" id="KW-1185">Reference proteome</keyword>
<name>A0A9P8N7N6_9HYPO</name>
<evidence type="ECO:0000256" key="1">
    <source>
        <dbReference type="SAM" id="MobiDB-lite"/>
    </source>
</evidence>
<dbReference type="PANTHER" id="PTHR23242:SF9">
    <property type="entry name" value="TRANSCRIPTION FACTOR HOXA13"/>
    <property type="match status" value="1"/>
</dbReference>
<dbReference type="GeneID" id="68353277"/>
<feature type="region of interest" description="Disordered" evidence="1">
    <location>
        <begin position="1"/>
        <end position="29"/>
    </location>
</feature>
<reference evidence="3" key="1">
    <citation type="submission" date="2021-09" db="EMBL/GenBank/DDBJ databases">
        <title>A high-quality genome of the endoparasitic fungus Hirsutella rhossiliensis with a comparison of Hirsutella genomes reveals transposable elements contributing to genome size variation.</title>
        <authorList>
            <person name="Lin R."/>
            <person name="Jiao Y."/>
            <person name="Sun X."/>
            <person name="Ling J."/>
            <person name="Xie B."/>
            <person name="Cheng X."/>
        </authorList>
    </citation>
    <scope>NUCLEOTIDE SEQUENCE</scope>
    <source>
        <strain evidence="3">HR02</strain>
    </source>
</reference>
<dbReference type="EMBL" id="JAIZPD010000003">
    <property type="protein sequence ID" value="KAH0966132.1"/>
    <property type="molecule type" value="Genomic_DNA"/>
</dbReference>
<evidence type="ECO:0000256" key="2">
    <source>
        <dbReference type="SAM" id="Phobius"/>
    </source>
</evidence>
<dbReference type="AlphaFoldDB" id="A0A9P8N7N6"/>
<keyword evidence="2" id="KW-0472">Membrane</keyword>
<sequence>MADSGGPLKSSNGSSHVANGKPHRKPVVRTTSTKQRRGFFAWAFSLAARLAIWSAIFTVLFRCPSSIDACDDKSPFICEHYFRAKDAVSPHLQPYYDQYAAPYVNVARPYYDAVNTRVLTPTRAYAVHYGAPWVQRGQDYAWSQWQLNGQPRLARMQTVVKDKYDQSVAPHLAKVGETVEPYYQIARTNSLQLFYEHLLPGYELVRPYAARSYHVASDFAVNTALPITHWAWDRSNVFLETTVWPQLRLVYVENVEPQLVRIGERLGRYKNKAKSKVLPRQPSKAGTSTESFHSSFSKPTPQSSTPEPTRAQGDAVTVATKQADPQGSAGKLQYPVGAPPKENETDEDRTVREMVAHDLQSWQEKIATQAKEGATENEERTDAIARRFIQEKVEVIGRQLIEQLNVTVQSELADVKHKVVSIAKDPSEDAEDKAVGAVRSAGLAIKGKAQAVREWHEEYLAELQKTVLDAANEFFVILAETQSLALQKIGMKWAWIDGITYRDWAKYHELRATLSQWTDELKELITGHPTLLEAQGASAQIENEAMEIASAAAKELARLKQVAVWKIRAGDSTDNFDSDAMRLAAEAAQEAGRVKATVAEAGEEVLSTAKGIAEEGTSTAKVIPSAVVGGASKAASSLSEAAIGSTSNPNQAPPRKSARSVQDGDAASENEPHTAAAPGPADAAENILRGTPLDAVSSETGDAATSAVAEAPEANGENLKDTEEDARIAADMRRESGSPPVHGAMFGAAAQAVSDRGPILDESPDPDRYGSATAAAQAAYTSALSAASAQYSSALSVVSAQVYGTPKPVHEQLFSSVSTAYDNAVGAAGQRLNDAVSAASKGVYGEPTPTSKSGAPGWQKVESMAAQRLSEGRLWAEIQYQSALLALGVVTSTPTPTPSNAAEKLVEQAKFNYYAGLGMAQDRYMSFLSGASSAWSLMTATPTPTDLVGSASSVASAAGKSATSAAQAAGSAAQSAYSAATEGVVSAANAVEDSFSAVADAAGEQVYLAGSALAGTWDKVVSELSAQVYAEPSAIGWYDELAANVGSYASAATKTAADAQQYEAMSEMVSELVSGREPAFSESVLSRFGVIYATASASVGSMASEASAAASSLGDKVGSVASKATDAVKEGVGRAKDEL</sequence>
<proteinExistence type="predicted"/>